<dbReference type="FunFam" id="3.40.30.10:FF:000020">
    <property type="entry name" value="Peroxiredoxin"/>
    <property type="match status" value="1"/>
</dbReference>
<dbReference type="GO" id="GO:0034599">
    <property type="term" value="P:cellular response to oxidative stress"/>
    <property type="evidence" value="ECO:0007669"/>
    <property type="project" value="InterPro"/>
</dbReference>
<dbReference type="Proteomes" id="UP001231518">
    <property type="component" value="Chromosome 9"/>
</dbReference>
<evidence type="ECO:0000256" key="8">
    <source>
        <dbReference type="PIRSR" id="PIRSR637944-1"/>
    </source>
</evidence>
<comment type="catalytic activity">
    <reaction evidence="7 9">
        <text>a hydroperoxide + [thioredoxin]-dithiol = an alcohol + [thioredoxin]-disulfide + H2O</text>
        <dbReference type="Rhea" id="RHEA:62620"/>
        <dbReference type="Rhea" id="RHEA-COMP:10698"/>
        <dbReference type="Rhea" id="RHEA-COMP:10700"/>
        <dbReference type="ChEBI" id="CHEBI:15377"/>
        <dbReference type="ChEBI" id="CHEBI:29950"/>
        <dbReference type="ChEBI" id="CHEBI:30879"/>
        <dbReference type="ChEBI" id="CHEBI:35924"/>
        <dbReference type="ChEBI" id="CHEBI:50058"/>
        <dbReference type="EC" id="1.11.1.24"/>
    </reaction>
</comment>
<accession>A0AAD7YVN1</accession>
<dbReference type="InterPro" id="IPR037944">
    <property type="entry name" value="PRX5-like"/>
</dbReference>
<gene>
    <name evidence="11" type="ORF">PYW07_017044</name>
</gene>
<dbReference type="GO" id="GO:0005777">
    <property type="term" value="C:peroxisome"/>
    <property type="evidence" value="ECO:0007669"/>
    <property type="project" value="TreeGrafter"/>
</dbReference>
<dbReference type="SUPFAM" id="SSF52833">
    <property type="entry name" value="Thioredoxin-like"/>
    <property type="match status" value="1"/>
</dbReference>
<organism evidence="11 12">
    <name type="scientific">Mythimna separata</name>
    <name type="common">Oriental armyworm</name>
    <name type="synonym">Pseudaletia separata</name>
    <dbReference type="NCBI Taxonomy" id="271217"/>
    <lineage>
        <taxon>Eukaryota</taxon>
        <taxon>Metazoa</taxon>
        <taxon>Ecdysozoa</taxon>
        <taxon>Arthropoda</taxon>
        <taxon>Hexapoda</taxon>
        <taxon>Insecta</taxon>
        <taxon>Pterygota</taxon>
        <taxon>Neoptera</taxon>
        <taxon>Endopterygota</taxon>
        <taxon>Lepidoptera</taxon>
        <taxon>Glossata</taxon>
        <taxon>Ditrysia</taxon>
        <taxon>Noctuoidea</taxon>
        <taxon>Noctuidae</taxon>
        <taxon>Noctuinae</taxon>
        <taxon>Hadenini</taxon>
        <taxon>Mythimna</taxon>
    </lineage>
</organism>
<evidence type="ECO:0000256" key="2">
    <source>
        <dbReference type="ARBA" id="ARBA00010505"/>
    </source>
</evidence>
<comment type="similarity">
    <text evidence="2 9">Belongs to the peroxiredoxin family. Prx5 subfamily.</text>
</comment>
<evidence type="ECO:0000256" key="9">
    <source>
        <dbReference type="RuleBase" id="RU366011"/>
    </source>
</evidence>
<dbReference type="PANTHER" id="PTHR10430:SF16">
    <property type="entry name" value="PEROXIREDOXIN-5, MITOCHONDRIAL"/>
    <property type="match status" value="1"/>
</dbReference>
<dbReference type="GO" id="GO:0005739">
    <property type="term" value="C:mitochondrion"/>
    <property type="evidence" value="ECO:0007669"/>
    <property type="project" value="TreeGrafter"/>
</dbReference>
<comment type="function">
    <text evidence="1">Thiol-specific peroxidase that catalyzes the reduction of hydrogen peroxide and organic hydroperoxides to water and alcohols, respectively. Plays a role in cell protection against oxidative stress by detoxifying peroxides and as sensor of hydrogen peroxide-mediated signaling events.</text>
</comment>
<evidence type="ECO:0000256" key="1">
    <source>
        <dbReference type="ARBA" id="ARBA00003330"/>
    </source>
</evidence>
<dbReference type="GO" id="GO:0008379">
    <property type="term" value="F:thioredoxin peroxidase activity"/>
    <property type="evidence" value="ECO:0007669"/>
    <property type="project" value="InterPro"/>
</dbReference>
<dbReference type="Gene3D" id="3.40.30.10">
    <property type="entry name" value="Glutaredoxin"/>
    <property type="match status" value="1"/>
</dbReference>
<feature type="domain" description="Thioredoxin" evidence="10">
    <location>
        <begin position="28"/>
        <end position="160"/>
    </location>
</feature>
<dbReference type="GO" id="GO:0042744">
    <property type="term" value="P:hydrogen peroxide catabolic process"/>
    <property type="evidence" value="ECO:0007669"/>
    <property type="project" value="TreeGrafter"/>
</dbReference>
<evidence type="ECO:0000256" key="3">
    <source>
        <dbReference type="ARBA" id="ARBA00022559"/>
    </source>
</evidence>
<evidence type="ECO:0000256" key="7">
    <source>
        <dbReference type="ARBA" id="ARBA00049091"/>
    </source>
</evidence>
<keyword evidence="12" id="KW-1185">Reference proteome</keyword>
<keyword evidence="3 9" id="KW-0575">Peroxidase</keyword>
<dbReference type="Pfam" id="PF08534">
    <property type="entry name" value="Redoxin"/>
    <property type="match status" value="1"/>
</dbReference>
<dbReference type="InterPro" id="IPR013740">
    <property type="entry name" value="Redoxin"/>
</dbReference>
<sequence length="192" mass="21437">MFRQGTGSLIKQVRRFSAQNPPPGPQLIRVGDYLPKCDLYEDFPSNSVHMPDFVKGKNVIMFGVPGAFSPGCSKTHVPEYVRASNQMKKNGIDEIICVSVNDPYVMGAWADHQKTRKKIRMLADPSGKFIYSLGLGMHIPSFGGFRARRFAMVVVDSMVKELHIEPDGVGLCCTLAHVLSYKKYIENKNTIL</sequence>
<dbReference type="InterPro" id="IPR036249">
    <property type="entry name" value="Thioredoxin-like_sf"/>
</dbReference>
<dbReference type="GO" id="GO:0045454">
    <property type="term" value="P:cell redox homeostasis"/>
    <property type="evidence" value="ECO:0007669"/>
    <property type="project" value="TreeGrafter"/>
</dbReference>
<evidence type="ECO:0000259" key="10">
    <source>
        <dbReference type="PROSITE" id="PS51352"/>
    </source>
</evidence>
<feature type="active site" description="Cysteine sulfenic acid (-SOH) intermediate" evidence="8">
    <location>
        <position position="72"/>
    </location>
</feature>
<proteinExistence type="inferred from homology"/>
<evidence type="ECO:0000313" key="11">
    <source>
        <dbReference type="EMBL" id="KAJ8730006.1"/>
    </source>
</evidence>
<evidence type="ECO:0000256" key="4">
    <source>
        <dbReference type="ARBA" id="ARBA00022862"/>
    </source>
</evidence>
<comment type="caution">
    <text evidence="11">The sequence shown here is derived from an EMBL/GenBank/DDBJ whole genome shotgun (WGS) entry which is preliminary data.</text>
</comment>
<dbReference type="PROSITE" id="PS51352">
    <property type="entry name" value="THIOREDOXIN_2"/>
    <property type="match status" value="1"/>
</dbReference>
<keyword evidence="6 9" id="KW-0676">Redox-active center</keyword>
<dbReference type="CDD" id="cd03013">
    <property type="entry name" value="PRX5_like"/>
    <property type="match status" value="1"/>
</dbReference>
<keyword evidence="4 9" id="KW-0049">Antioxidant</keyword>
<protein>
    <recommendedName>
        <fullName evidence="9">Peroxiredoxin-5</fullName>
        <ecNumber evidence="9">1.11.1.24</ecNumber>
    </recommendedName>
</protein>
<dbReference type="AlphaFoldDB" id="A0AAD7YVN1"/>
<dbReference type="EMBL" id="JARGEI010000006">
    <property type="protein sequence ID" value="KAJ8730006.1"/>
    <property type="molecule type" value="Genomic_DNA"/>
</dbReference>
<dbReference type="PANTHER" id="PTHR10430">
    <property type="entry name" value="PEROXIREDOXIN"/>
    <property type="match status" value="1"/>
</dbReference>
<reference evidence="11" key="1">
    <citation type="submission" date="2023-03" db="EMBL/GenBank/DDBJ databases">
        <title>Chromosome-level genomes of two armyworms, Mythimna separata and Mythimna loreyi, provide insights into the biosynthesis and reception of sex pheromones.</title>
        <authorList>
            <person name="Zhao H."/>
        </authorList>
    </citation>
    <scope>NUCLEOTIDE SEQUENCE</scope>
    <source>
        <strain evidence="11">BeijingLab</strain>
        <tissue evidence="11">Pupa</tissue>
    </source>
</reference>
<evidence type="ECO:0000313" key="12">
    <source>
        <dbReference type="Proteomes" id="UP001231518"/>
    </source>
</evidence>
<dbReference type="EC" id="1.11.1.24" evidence="9"/>
<evidence type="ECO:0000256" key="5">
    <source>
        <dbReference type="ARBA" id="ARBA00023002"/>
    </source>
</evidence>
<evidence type="ECO:0000256" key="6">
    <source>
        <dbReference type="ARBA" id="ARBA00023284"/>
    </source>
</evidence>
<name>A0AAD7YVN1_MYTSE</name>
<dbReference type="InterPro" id="IPR013766">
    <property type="entry name" value="Thioredoxin_domain"/>
</dbReference>
<keyword evidence="5 9" id="KW-0560">Oxidoreductase</keyword>